<protein>
    <submittedName>
        <fullName evidence="1">Uncharacterized protein</fullName>
    </submittedName>
</protein>
<evidence type="ECO:0000313" key="1">
    <source>
        <dbReference type="EMBL" id="MPM82478.1"/>
    </source>
</evidence>
<accession>A0A645D040</accession>
<organism evidence="1">
    <name type="scientific">bioreactor metagenome</name>
    <dbReference type="NCBI Taxonomy" id="1076179"/>
    <lineage>
        <taxon>unclassified sequences</taxon>
        <taxon>metagenomes</taxon>
        <taxon>ecological metagenomes</taxon>
    </lineage>
</organism>
<reference evidence="1" key="1">
    <citation type="submission" date="2019-08" db="EMBL/GenBank/DDBJ databases">
        <authorList>
            <person name="Kucharzyk K."/>
            <person name="Murdoch R.W."/>
            <person name="Higgins S."/>
            <person name="Loffler F."/>
        </authorList>
    </citation>
    <scope>NUCLEOTIDE SEQUENCE</scope>
</reference>
<dbReference type="SUPFAM" id="SSF55315">
    <property type="entry name" value="L30e-like"/>
    <property type="match status" value="1"/>
</dbReference>
<dbReference type="AlphaFoldDB" id="A0A645D040"/>
<dbReference type="Gene3D" id="3.30.1330.30">
    <property type="match status" value="1"/>
</dbReference>
<dbReference type="EMBL" id="VSSQ01031555">
    <property type="protein sequence ID" value="MPM82478.1"/>
    <property type="molecule type" value="Genomic_DNA"/>
</dbReference>
<proteinExistence type="predicted"/>
<sequence length="110" mass="11563">MIEEKISSFLGLARRSGQLVIGADEINKKLKGNKEGLLVLLASDASVAVRRSVIAKAKRGQCDLRDIPLTCGEVSRAIGTTSTQVVALPLHSGLGEKIQALLAEGGNVLE</sequence>
<comment type="caution">
    <text evidence="1">The sequence shown here is derived from an EMBL/GenBank/DDBJ whole genome shotgun (WGS) entry which is preliminary data.</text>
</comment>
<name>A0A645D040_9ZZZZ</name>
<dbReference type="InterPro" id="IPR029064">
    <property type="entry name" value="Ribosomal_eL30-like_sf"/>
</dbReference>
<gene>
    <name evidence="1" type="ORF">SDC9_129539</name>
</gene>